<dbReference type="GO" id="GO:0007018">
    <property type="term" value="P:microtubule-based movement"/>
    <property type="evidence" value="ECO:0007669"/>
    <property type="project" value="InterPro"/>
</dbReference>
<keyword evidence="4 8" id="KW-0547">Nucleotide-binding</keyword>
<evidence type="ECO:0000256" key="1">
    <source>
        <dbReference type="ARBA" id="ARBA00004229"/>
    </source>
</evidence>
<evidence type="ECO:0000256" key="4">
    <source>
        <dbReference type="ARBA" id="ARBA00022741"/>
    </source>
</evidence>
<dbReference type="eggNOG" id="KOG0239">
    <property type="taxonomic scope" value="Eukaryota"/>
</dbReference>
<dbReference type="SUPFAM" id="SSF52540">
    <property type="entry name" value="P-loop containing nucleoside triphosphate hydrolases"/>
    <property type="match status" value="1"/>
</dbReference>
<dbReference type="OrthoDB" id="3176171at2759"/>
<reference evidence="11" key="1">
    <citation type="journal article" date="2012" name="Nature">
        <title>Algal genomes reveal evolutionary mosaicism and the fate of nucleomorphs.</title>
        <authorList>
            <consortium name="DOE Joint Genome Institute"/>
            <person name="Curtis B.A."/>
            <person name="Tanifuji G."/>
            <person name="Burki F."/>
            <person name="Gruber A."/>
            <person name="Irimia M."/>
            <person name="Maruyama S."/>
            <person name="Arias M.C."/>
            <person name="Ball S.G."/>
            <person name="Gile G.H."/>
            <person name="Hirakawa Y."/>
            <person name="Hopkins J.F."/>
            <person name="Kuo A."/>
            <person name="Rensing S.A."/>
            <person name="Schmutz J."/>
            <person name="Symeonidi A."/>
            <person name="Elias M."/>
            <person name="Eveleigh R.J."/>
            <person name="Herman E.K."/>
            <person name="Klute M.J."/>
            <person name="Nakayama T."/>
            <person name="Obornik M."/>
            <person name="Reyes-Prieto A."/>
            <person name="Armbrust E.V."/>
            <person name="Aves S.J."/>
            <person name="Beiko R.G."/>
            <person name="Coutinho P."/>
            <person name="Dacks J.B."/>
            <person name="Durnford D.G."/>
            <person name="Fast N.M."/>
            <person name="Green B.R."/>
            <person name="Grisdale C.J."/>
            <person name="Hempel F."/>
            <person name="Henrissat B."/>
            <person name="Hoppner M.P."/>
            <person name="Ishida K."/>
            <person name="Kim E."/>
            <person name="Koreny L."/>
            <person name="Kroth P.G."/>
            <person name="Liu Y."/>
            <person name="Malik S.B."/>
            <person name="Maier U.G."/>
            <person name="McRose D."/>
            <person name="Mock T."/>
            <person name="Neilson J.A."/>
            <person name="Onodera N.T."/>
            <person name="Poole A.M."/>
            <person name="Pritham E.J."/>
            <person name="Richards T.A."/>
            <person name="Rocap G."/>
            <person name="Roy S.W."/>
            <person name="Sarai C."/>
            <person name="Schaack S."/>
            <person name="Shirato S."/>
            <person name="Slamovits C.H."/>
            <person name="Spencer D.F."/>
            <person name="Suzuki S."/>
            <person name="Worden A.Z."/>
            <person name="Zauner S."/>
            <person name="Barry K."/>
            <person name="Bell C."/>
            <person name="Bharti A.K."/>
            <person name="Crow J.A."/>
            <person name="Grimwood J."/>
            <person name="Kramer R."/>
            <person name="Lindquist E."/>
            <person name="Lucas S."/>
            <person name="Salamov A."/>
            <person name="McFadden G.I."/>
            <person name="Lane C.E."/>
            <person name="Keeling P.J."/>
            <person name="Gray M.W."/>
            <person name="Grigoriev I.V."/>
            <person name="Archibald J.M."/>
        </authorList>
    </citation>
    <scope>NUCLEOTIDE SEQUENCE</scope>
    <source>
        <strain evidence="11">CCMP2712</strain>
    </source>
</reference>
<comment type="caution">
    <text evidence="7">Lacks conserved residue(s) required for the propagation of feature annotation.</text>
</comment>
<dbReference type="GO" id="GO:0008017">
    <property type="term" value="F:microtubule binding"/>
    <property type="evidence" value="ECO:0007669"/>
    <property type="project" value="InterPro"/>
</dbReference>
<dbReference type="PaxDb" id="55529-EKX54582"/>
<dbReference type="InterPro" id="IPR019821">
    <property type="entry name" value="Kinesin_motor_CS"/>
</dbReference>
<evidence type="ECO:0000313" key="11">
    <source>
        <dbReference type="EMBL" id="EKX54582.1"/>
    </source>
</evidence>
<feature type="region of interest" description="Disordered" evidence="9">
    <location>
        <begin position="1"/>
        <end position="27"/>
    </location>
</feature>
<dbReference type="Gene3D" id="3.40.850.10">
    <property type="entry name" value="Kinesin motor domain"/>
    <property type="match status" value="1"/>
</dbReference>
<keyword evidence="3 8" id="KW-0493">Microtubule</keyword>
<evidence type="ECO:0000256" key="8">
    <source>
        <dbReference type="RuleBase" id="RU000394"/>
    </source>
</evidence>
<feature type="domain" description="Kinesin motor" evidence="10">
    <location>
        <begin position="1"/>
        <end position="261"/>
    </location>
</feature>
<keyword evidence="5 8" id="KW-0067">ATP-binding</keyword>
<dbReference type="GO" id="GO:0003777">
    <property type="term" value="F:microtubule motor activity"/>
    <property type="evidence" value="ECO:0007669"/>
    <property type="project" value="InterPro"/>
</dbReference>
<evidence type="ECO:0000256" key="5">
    <source>
        <dbReference type="ARBA" id="ARBA00022840"/>
    </source>
</evidence>
<dbReference type="InterPro" id="IPR001752">
    <property type="entry name" value="Kinesin_motor_dom"/>
</dbReference>
<dbReference type="PROSITE" id="PS50067">
    <property type="entry name" value="KINESIN_MOTOR_2"/>
    <property type="match status" value="1"/>
</dbReference>
<name>L1K1U0_GUITC</name>
<dbReference type="InterPro" id="IPR036961">
    <property type="entry name" value="Kinesin_motor_dom_sf"/>
</dbReference>
<dbReference type="KEGG" id="gtt:GUITHDRAFT_63542"/>
<evidence type="ECO:0000256" key="9">
    <source>
        <dbReference type="SAM" id="MobiDB-lite"/>
    </source>
</evidence>
<dbReference type="SMART" id="SM00129">
    <property type="entry name" value="KISc"/>
    <property type="match status" value="1"/>
</dbReference>
<evidence type="ECO:0000256" key="7">
    <source>
        <dbReference type="PROSITE-ProRule" id="PRU00283"/>
    </source>
</evidence>
<dbReference type="PANTHER" id="PTHR47972">
    <property type="entry name" value="KINESIN-LIKE PROTEIN KLP-3"/>
    <property type="match status" value="1"/>
</dbReference>
<accession>L1K1U0</accession>
<dbReference type="PRINTS" id="PR00380">
    <property type="entry name" value="KINESINHEAVY"/>
</dbReference>
<dbReference type="GeneID" id="17311224"/>
<comment type="similarity">
    <text evidence="2">Belongs to the TRAFAC class myosin-kinesin ATPase superfamily. Kinesin family. KIN-14 subfamily.</text>
</comment>
<dbReference type="RefSeq" id="XP_005841562.1">
    <property type="nucleotide sequence ID" value="XM_005841505.1"/>
</dbReference>
<dbReference type="GO" id="GO:0005524">
    <property type="term" value="F:ATP binding"/>
    <property type="evidence" value="ECO:0007669"/>
    <property type="project" value="UniProtKB-KW"/>
</dbReference>
<dbReference type="InterPro" id="IPR027640">
    <property type="entry name" value="Kinesin-like_fam"/>
</dbReference>
<dbReference type="HOGENOM" id="CLU_001485_2_0_1"/>
<dbReference type="GO" id="GO:0009507">
    <property type="term" value="C:chloroplast"/>
    <property type="evidence" value="ECO:0007669"/>
    <property type="project" value="UniProtKB-SubCell"/>
</dbReference>
<feature type="compositionally biased region" description="Polar residues" evidence="9">
    <location>
        <begin position="1"/>
        <end position="10"/>
    </location>
</feature>
<sequence>RAGSGKTYTMTGPAREGGGGERVADLDDTKGRGVIPRAVEMIFQEVNGLREGGWSYEMSVSFLEIYNEALRDLLASPGQEHRKLEIKHVDHGRQAQVTNLQIMQVEQEADVIELLRRATEARATAATQHNEGSSRSHSVFTMNIKGIHPVTQEVVYGVLNLIDLAGSERLAKAGNRTNDKGERLRETQSINKSLSSLCDVISALANREGHVPFRNSKLTYLLQPCLGGDCKCLMFVNISPVKAHLPESINSLRFAHKVSSVELRRRQMEPV</sequence>
<dbReference type="PANTHER" id="PTHR47972:SF45">
    <property type="entry name" value="PROTEIN CLARET SEGREGATIONAL"/>
    <property type="match status" value="1"/>
</dbReference>
<dbReference type="GO" id="GO:0005874">
    <property type="term" value="C:microtubule"/>
    <property type="evidence" value="ECO:0007669"/>
    <property type="project" value="UniProtKB-KW"/>
</dbReference>
<dbReference type="EMBL" id="JH992967">
    <property type="protein sequence ID" value="EKX54582.1"/>
    <property type="molecule type" value="Genomic_DNA"/>
</dbReference>
<dbReference type="InterPro" id="IPR027417">
    <property type="entry name" value="P-loop_NTPase"/>
</dbReference>
<proteinExistence type="inferred from homology"/>
<comment type="subcellular location">
    <subcellularLocation>
        <location evidence="1">Plastid</location>
        <location evidence="1">Chloroplast</location>
    </subcellularLocation>
</comment>
<evidence type="ECO:0000256" key="2">
    <source>
        <dbReference type="ARBA" id="ARBA00010899"/>
    </source>
</evidence>
<evidence type="ECO:0000256" key="6">
    <source>
        <dbReference type="ARBA" id="ARBA00023175"/>
    </source>
</evidence>
<evidence type="ECO:0000259" key="10">
    <source>
        <dbReference type="PROSITE" id="PS50067"/>
    </source>
</evidence>
<feature type="non-terminal residue" evidence="11">
    <location>
        <position position="271"/>
    </location>
</feature>
<protein>
    <recommendedName>
        <fullName evidence="8">Kinesin-like protein</fullName>
    </recommendedName>
</protein>
<dbReference type="STRING" id="905079.L1K1U0"/>
<organism evidence="11">
    <name type="scientific">Guillardia theta (strain CCMP2712)</name>
    <name type="common">Cryptophyte</name>
    <dbReference type="NCBI Taxonomy" id="905079"/>
    <lineage>
        <taxon>Eukaryota</taxon>
        <taxon>Cryptophyceae</taxon>
        <taxon>Pyrenomonadales</taxon>
        <taxon>Geminigeraceae</taxon>
        <taxon>Guillardia</taxon>
    </lineage>
</organism>
<dbReference type="AlphaFoldDB" id="L1K1U0"/>
<feature type="compositionally biased region" description="Basic and acidic residues" evidence="9">
    <location>
        <begin position="18"/>
        <end position="27"/>
    </location>
</feature>
<gene>
    <name evidence="11" type="ORF">GUITHDRAFT_63542</name>
</gene>
<dbReference type="Pfam" id="PF00225">
    <property type="entry name" value="Kinesin"/>
    <property type="match status" value="1"/>
</dbReference>
<dbReference type="PROSITE" id="PS00411">
    <property type="entry name" value="KINESIN_MOTOR_1"/>
    <property type="match status" value="1"/>
</dbReference>
<keyword evidence="6 8" id="KW-0505">Motor protein</keyword>
<evidence type="ECO:0000256" key="3">
    <source>
        <dbReference type="ARBA" id="ARBA00022701"/>
    </source>
</evidence>